<evidence type="ECO:0000256" key="7">
    <source>
        <dbReference type="SAM" id="Phobius"/>
    </source>
</evidence>
<evidence type="ECO:0000313" key="9">
    <source>
        <dbReference type="Proteomes" id="UP000245926"/>
    </source>
</evidence>
<dbReference type="NCBIfam" id="TIGR00203">
    <property type="entry name" value="cydB"/>
    <property type="match status" value="1"/>
</dbReference>
<feature type="transmembrane region" description="Helical" evidence="7">
    <location>
        <begin position="207"/>
        <end position="227"/>
    </location>
</feature>
<keyword evidence="9" id="KW-1185">Reference proteome</keyword>
<dbReference type="OrthoDB" id="9776710at2"/>
<keyword evidence="5 7" id="KW-1133">Transmembrane helix</keyword>
<gene>
    <name evidence="8" type="primary">cydB</name>
    <name evidence="8" type="ORF">DK389_08925</name>
</gene>
<dbReference type="GO" id="GO:0019646">
    <property type="term" value="P:aerobic electron transport chain"/>
    <property type="evidence" value="ECO:0007669"/>
    <property type="project" value="TreeGrafter"/>
</dbReference>
<dbReference type="Proteomes" id="UP000245926">
    <property type="component" value="Chromosome"/>
</dbReference>
<sequence length="348" mass="38557">MFGFGMEYEGAAFWLPLVWSALLALAVAMYVVIDGFDLGVGILFTAAERGNWRDRMMLSVAPIWDGNETWLVLGGGGLFAVFSVAYAILLPALYLPLILMLIALIFRGVAFEFRFKANKSQPIWDYAFHYGSLVATFAQGMVLGAFVQGFRVEGRGYTGGTFDWLTPFSVMTGIGLVCGYGLLGATWCVMKTSGELEIWSRRKSKQFLAGTILSMAIVSAWVPYLGLDIQWRWFSWPNLLYVAPVPVVTAFVCWRIFQTLDEGREVAPFLLSIALFLLGFLGLAISLFPYIVPPKFTIWQAANAVSALQFALIGYSVVMPLTLAYTAYAYWVFRGKVAEDIQSGGYGH</sequence>
<protein>
    <submittedName>
        <fullName evidence="8">Cytochrome d ubiquinol oxidase subunit II</fullName>
    </submittedName>
</protein>
<dbReference type="Pfam" id="PF02322">
    <property type="entry name" value="Cyt_bd_oxida_II"/>
    <property type="match status" value="1"/>
</dbReference>
<evidence type="ECO:0000256" key="6">
    <source>
        <dbReference type="ARBA" id="ARBA00023136"/>
    </source>
</evidence>
<reference evidence="9" key="1">
    <citation type="submission" date="2018-05" db="EMBL/GenBank/DDBJ databases">
        <title>Complete Genome Sequence of Methylobacterium sp. 17SD2-17.</title>
        <authorList>
            <person name="Srinivasan S."/>
        </authorList>
    </citation>
    <scope>NUCLEOTIDE SEQUENCE [LARGE SCALE GENOMIC DNA]</scope>
    <source>
        <strain evidence="9">17SD2-17</strain>
    </source>
</reference>
<feature type="transmembrane region" description="Helical" evidence="7">
    <location>
        <begin position="269"/>
        <end position="292"/>
    </location>
</feature>
<feature type="transmembrane region" description="Helical" evidence="7">
    <location>
        <begin position="127"/>
        <end position="147"/>
    </location>
</feature>
<dbReference type="GO" id="GO:0016682">
    <property type="term" value="F:oxidoreductase activity, acting on diphenols and related substances as donors, oxygen as acceptor"/>
    <property type="evidence" value="ECO:0007669"/>
    <property type="project" value="TreeGrafter"/>
</dbReference>
<comment type="similarity">
    <text evidence="2">Belongs to the cytochrome ubiquinol oxidase subunit 2 family.</text>
</comment>
<dbReference type="AlphaFoldDB" id="A0A2U8WFX8"/>
<dbReference type="GO" id="GO:0070069">
    <property type="term" value="C:cytochrome complex"/>
    <property type="evidence" value="ECO:0007669"/>
    <property type="project" value="TreeGrafter"/>
</dbReference>
<evidence type="ECO:0000256" key="3">
    <source>
        <dbReference type="ARBA" id="ARBA00022475"/>
    </source>
</evidence>
<comment type="subcellular location">
    <subcellularLocation>
        <location evidence="1">Cell membrane</location>
        <topology evidence="1">Multi-pass membrane protein</topology>
    </subcellularLocation>
</comment>
<feature type="transmembrane region" description="Helical" evidence="7">
    <location>
        <begin position="20"/>
        <end position="47"/>
    </location>
</feature>
<dbReference type="InterPro" id="IPR003317">
    <property type="entry name" value="Cyt-d_oxidase_su2"/>
</dbReference>
<proteinExistence type="inferred from homology"/>
<dbReference type="KEGG" id="mets:DK389_08925"/>
<dbReference type="PANTHER" id="PTHR43141">
    <property type="entry name" value="CYTOCHROME BD2 SUBUNIT II"/>
    <property type="match status" value="1"/>
</dbReference>
<evidence type="ECO:0000313" key="8">
    <source>
        <dbReference type="EMBL" id="AWN44448.1"/>
    </source>
</evidence>
<feature type="transmembrane region" description="Helical" evidence="7">
    <location>
        <begin position="312"/>
        <end position="333"/>
    </location>
</feature>
<dbReference type="EMBL" id="CP029550">
    <property type="protein sequence ID" value="AWN44448.1"/>
    <property type="molecule type" value="Genomic_DNA"/>
</dbReference>
<feature type="transmembrane region" description="Helical" evidence="7">
    <location>
        <begin position="167"/>
        <end position="187"/>
    </location>
</feature>
<evidence type="ECO:0000256" key="2">
    <source>
        <dbReference type="ARBA" id="ARBA00007543"/>
    </source>
</evidence>
<keyword evidence="4 7" id="KW-0812">Transmembrane</keyword>
<evidence type="ECO:0000256" key="1">
    <source>
        <dbReference type="ARBA" id="ARBA00004651"/>
    </source>
</evidence>
<name>A0A2U8WFX8_9HYPH</name>
<dbReference type="GO" id="GO:0009055">
    <property type="term" value="F:electron transfer activity"/>
    <property type="evidence" value="ECO:0007669"/>
    <property type="project" value="TreeGrafter"/>
</dbReference>
<feature type="transmembrane region" description="Helical" evidence="7">
    <location>
        <begin position="94"/>
        <end position="115"/>
    </location>
</feature>
<dbReference type="GO" id="GO:0005886">
    <property type="term" value="C:plasma membrane"/>
    <property type="evidence" value="ECO:0007669"/>
    <property type="project" value="UniProtKB-SubCell"/>
</dbReference>
<evidence type="ECO:0000256" key="5">
    <source>
        <dbReference type="ARBA" id="ARBA00022989"/>
    </source>
</evidence>
<accession>A0A2U8WFX8</accession>
<dbReference type="RefSeq" id="WP_109896179.1">
    <property type="nucleotide sequence ID" value="NZ_CP029550.1"/>
</dbReference>
<organism evidence="8 9">
    <name type="scientific">Methylobacterium durans</name>
    <dbReference type="NCBI Taxonomy" id="2202825"/>
    <lineage>
        <taxon>Bacteria</taxon>
        <taxon>Pseudomonadati</taxon>
        <taxon>Pseudomonadota</taxon>
        <taxon>Alphaproteobacteria</taxon>
        <taxon>Hyphomicrobiales</taxon>
        <taxon>Methylobacteriaceae</taxon>
        <taxon>Methylobacterium</taxon>
    </lineage>
</organism>
<evidence type="ECO:0000256" key="4">
    <source>
        <dbReference type="ARBA" id="ARBA00022692"/>
    </source>
</evidence>
<keyword evidence="3" id="KW-1003">Cell membrane</keyword>
<feature type="transmembrane region" description="Helical" evidence="7">
    <location>
        <begin position="239"/>
        <end position="257"/>
    </location>
</feature>
<dbReference type="PANTHER" id="PTHR43141:SF4">
    <property type="entry name" value="CYTOCHROME BD2 SUBUNIT II"/>
    <property type="match status" value="1"/>
</dbReference>
<keyword evidence="6 7" id="KW-0472">Membrane</keyword>